<evidence type="ECO:0000256" key="8">
    <source>
        <dbReference type="ARBA" id="ARBA00022842"/>
    </source>
</evidence>
<evidence type="ECO:0000256" key="5">
    <source>
        <dbReference type="ARBA" id="ARBA00022723"/>
    </source>
</evidence>
<evidence type="ECO:0000256" key="3">
    <source>
        <dbReference type="ARBA" id="ARBA00022679"/>
    </source>
</evidence>
<evidence type="ECO:0000256" key="2">
    <source>
        <dbReference type="ARBA" id="ARBA00022649"/>
    </source>
</evidence>
<dbReference type="EC" id="2.7.7.108" evidence="9"/>
<evidence type="ECO:0000256" key="1">
    <source>
        <dbReference type="ARBA" id="ARBA00001946"/>
    </source>
</evidence>
<keyword evidence="3 14" id="KW-0808">Transferase</keyword>
<dbReference type="STRING" id="1434110.MSHOH_1329"/>
<evidence type="ECO:0000259" key="13">
    <source>
        <dbReference type="Pfam" id="PF01909"/>
    </source>
</evidence>
<accession>A0A0E3SCT9</accession>
<evidence type="ECO:0000256" key="6">
    <source>
        <dbReference type="ARBA" id="ARBA00022741"/>
    </source>
</evidence>
<evidence type="ECO:0000256" key="12">
    <source>
        <dbReference type="ARBA" id="ARBA00048696"/>
    </source>
</evidence>
<keyword evidence="4" id="KW-0548">Nucleotidyltransferase</keyword>
<evidence type="ECO:0000256" key="7">
    <source>
        <dbReference type="ARBA" id="ARBA00022840"/>
    </source>
</evidence>
<evidence type="ECO:0000313" key="15">
    <source>
        <dbReference type="Proteomes" id="UP000033101"/>
    </source>
</evidence>
<dbReference type="InterPro" id="IPR043519">
    <property type="entry name" value="NT_sf"/>
</dbReference>
<keyword evidence="2" id="KW-1277">Toxin-antitoxin system</keyword>
<sequence>MSNKEQKRKERKMPSQQLKDADYYIRILRQHLPEIKEKYSVSYPGVFGSYVRGEQTGESDFDILVEFDEAPGLLKYIELKYYLRDLLEVKVDLVTRTGLKPRIGKHILDEVASVELPLDDVQCVPVSMVSQAD</sequence>
<comment type="similarity">
    <text evidence="10">Belongs to the MntA antitoxin family.</text>
</comment>
<evidence type="ECO:0000256" key="4">
    <source>
        <dbReference type="ARBA" id="ARBA00022695"/>
    </source>
</evidence>
<dbReference type="EMBL" id="CP009516">
    <property type="protein sequence ID" value="AKB77812.1"/>
    <property type="molecule type" value="Genomic_DNA"/>
</dbReference>
<dbReference type="Pfam" id="PF01909">
    <property type="entry name" value="NTP_transf_2"/>
    <property type="match status" value="1"/>
</dbReference>
<dbReference type="GO" id="GO:0005524">
    <property type="term" value="F:ATP binding"/>
    <property type="evidence" value="ECO:0007669"/>
    <property type="project" value="UniProtKB-KW"/>
</dbReference>
<comment type="catalytic activity">
    <reaction evidence="11">
        <text>O-(5'-adenylyl)-L-tyrosyl-[protein] + ATP = O-[5'-(adenylyl-(5'-&gt;3')-adenylyl)]-L-tyrosyl-[protein] + diphosphate</text>
        <dbReference type="Rhea" id="RHEA:66528"/>
        <dbReference type="Rhea" id="RHEA-COMP:13846"/>
        <dbReference type="Rhea" id="RHEA-COMP:17046"/>
        <dbReference type="ChEBI" id="CHEBI:30616"/>
        <dbReference type="ChEBI" id="CHEBI:33019"/>
        <dbReference type="ChEBI" id="CHEBI:83624"/>
        <dbReference type="ChEBI" id="CHEBI:167160"/>
    </reaction>
</comment>
<evidence type="ECO:0000313" key="14">
    <source>
        <dbReference type="EMBL" id="AKB77812.1"/>
    </source>
</evidence>
<keyword evidence="8" id="KW-0460">Magnesium</keyword>
<keyword evidence="15" id="KW-1185">Reference proteome</keyword>
<dbReference type="PANTHER" id="PTHR33571">
    <property type="entry name" value="SSL8005 PROTEIN"/>
    <property type="match status" value="1"/>
</dbReference>
<reference evidence="14 15" key="1">
    <citation type="submission" date="2014-07" db="EMBL/GenBank/DDBJ databases">
        <title>Methanogenic archaea and the global carbon cycle.</title>
        <authorList>
            <person name="Henriksen J.R."/>
            <person name="Luke J."/>
            <person name="Reinhart S."/>
            <person name="Benedict M.N."/>
            <person name="Youngblut N.D."/>
            <person name="Metcalf M.E."/>
            <person name="Whitaker R.J."/>
            <person name="Metcalf W.W."/>
        </authorList>
    </citation>
    <scope>NUCLEOTIDE SEQUENCE [LARGE SCALE GENOMIC DNA]</scope>
    <source>
        <strain evidence="14 15">HB-1</strain>
    </source>
</reference>
<dbReference type="Proteomes" id="UP000033101">
    <property type="component" value="Chromosome"/>
</dbReference>
<dbReference type="AlphaFoldDB" id="A0A0E3SCT9"/>
<dbReference type="HOGENOM" id="CLU_130257_10_0_2"/>
<gene>
    <name evidence="14" type="ORF">MSHOH_1329</name>
</gene>
<evidence type="ECO:0000256" key="10">
    <source>
        <dbReference type="ARBA" id="ARBA00038276"/>
    </source>
</evidence>
<organism evidence="14 15">
    <name type="scientific">Methanosarcina horonobensis HB-1 = JCM 15518</name>
    <dbReference type="NCBI Taxonomy" id="1434110"/>
    <lineage>
        <taxon>Archaea</taxon>
        <taxon>Methanobacteriati</taxon>
        <taxon>Methanobacteriota</taxon>
        <taxon>Stenosarchaea group</taxon>
        <taxon>Methanomicrobia</taxon>
        <taxon>Methanosarcinales</taxon>
        <taxon>Methanosarcinaceae</taxon>
        <taxon>Methanosarcina</taxon>
    </lineage>
</organism>
<dbReference type="PANTHER" id="PTHR33571:SF19">
    <property type="entry name" value="PROTEIN ADENYLYLTRANSFERASE MJ0128-RELATED"/>
    <property type="match status" value="1"/>
</dbReference>
<dbReference type="Gene3D" id="3.30.460.10">
    <property type="entry name" value="Beta Polymerase, domain 2"/>
    <property type="match status" value="1"/>
</dbReference>
<dbReference type="InterPro" id="IPR052038">
    <property type="entry name" value="Type-VII_TA_antitoxin"/>
</dbReference>
<evidence type="ECO:0000256" key="9">
    <source>
        <dbReference type="ARBA" id="ARBA00034531"/>
    </source>
</evidence>
<dbReference type="GO" id="GO:0046872">
    <property type="term" value="F:metal ion binding"/>
    <property type="evidence" value="ECO:0007669"/>
    <property type="project" value="UniProtKB-KW"/>
</dbReference>
<evidence type="ECO:0000256" key="11">
    <source>
        <dbReference type="ARBA" id="ARBA00047518"/>
    </source>
</evidence>
<dbReference type="GO" id="GO:0070733">
    <property type="term" value="F:AMPylase activity"/>
    <property type="evidence" value="ECO:0007669"/>
    <property type="project" value="UniProtKB-EC"/>
</dbReference>
<dbReference type="PATRIC" id="fig|1434110.4.peg.1650"/>
<comment type="catalytic activity">
    <reaction evidence="12">
        <text>L-tyrosyl-[protein] + ATP = O-(5'-adenylyl)-L-tyrosyl-[protein] + diphosphate</text>
        <dbReference type="Rhea" id="RHEA:54288"/>
        <dbReference type="Rhea" id="RHEA-COMP:10136"/>
        <dbReference type="Rhea" id="RHEA-COMP:13846"/>
        <dbReference type="ChEBI" id="CHEBI:30616"/>
        <dbReference type="ChEBI" id="CHEBI:33019"/>
        <dbReference type="ChEBI" id="CHEBI:46858"/>
        <dbReference type="ChEBI" id="CHEBI:83624"/>
        <dbReference type="EC" id="2.7.7.108"/>
    </reaction>
</comment>
<protein>
    <recommendedName>
        <fullName evidence="9">protein adenylyltransferase</fullName>
        <ecNumber evidence="9">2.7.7.108</ecNumber>
    </recommendedName>
</protein>
<proteinExistence type="inferred from homology"/>
<comment type="cofactor">
    <cofactor evidence="1">
        <name>Mg(2+)</name>
        <dbReference type="ChEBI" id="CHEBI:18420"/>
    </cofactor>
</comment>
<keyword evidence="6" id="KW-0547">Nucleotide-binding</keyword>
<keyword evidence="7" id="KW-0067">ATP-binding</keyword>
<feature type="domain" description="Polymerase nucleotidyl transferase" evidence="13">
    <location>
        <begin position="28"/>
        <end position="110"/>
    </location>
</feature>
<keyword evidence="5" id="KW-0479">Metal-binding</keyword>
<dbReference type="InterPro" id="IPR002934">
    <property type="entry name" value="Polymerase_NTP_transf_dom"/>
</dbReference>
<dbReference type="CDD" id="cd05403">
    <property type="entry name" value="NT_KNTase_like"/>
    <property type="match status" value="1"/>
</dbReference>
<dbReference type="SUPFAM" id="SSF81301">
    <property type="entry name" value="Nucleotidyltransferase"/>
    <property type="match status" value="1"/>
</dbReference>
<name>A0A0E3SCT9_9EURY</name>
<dbReference type="KEGG" id="mhor:MSHOH_1329"/>